<protein>
    <submittedName>
        <fullName evidence="2">Uncharacterized protein</fullName>
    </submittedName>
</protein>
<reference evidence="2 3" key="1">
    <citation type="submission" date="2016-07" db="EMBL/GenBank/DDBJ databases">
        <title>Pervasive Adenine N6-methylation of Active Genes in Fungi.</title>
        <authorList>
            <consortium name="DOE Joint Genome Institute"/>
            <person name="Mondo S.J."/>
            <person name="Dannebaum R.O."/>
            <person name="Kuo R.C."/>
            <person name="Labutti K."/>
            <person name="Haridas S."/>
            <person name="Kuo A."/>
            <person name="Salamov A."/>
            <person name="Ahrendt S.R."/>
            <person name="Lipzen A."/>
            <person name="Sullivan W."/>
            <person name="Andreopoulos W.B."/>
            <person name="Clum A."/>
            <person name="Lindquist E."/>
            <person name="Daum C."/>
            <person name="Ramamoorthy G.K."/>
            <person name="Gryganskyi A."/>
            <person name="Culley D."/>
            <person name="Magnuson J.K."/>
            <person name="James T.Y."/>
            <person name="O'Malley M.A."/>
            <person name="Stajich J.E."/>
            <person name="Spatafora J.W."/>
            <person name="Visel A."/>
            <person name="Grigoriev I.V."/>
        </authorList>
    </citation>
    <scope>NUCLEOTIDE SEQUENCE [LARGE SCALE GENOMIC DNA]</scope>
    <source>
        <strain evidence="2 3">PL171</strain>
    </source>
</reference>
<accession>A0A1Y2HNN9</accession>
<evidence type="ECO:0000313" key="2">
    <source>
        <dbReference type="EMBL" id="ORZ36205.1"/>
    </source>
</evidence>
<feature type="region of interest" description="Disordered" evidence="1">
    <location>
        <begin position="146"/>
        <end position="173"/>
    </location>
</feature>
<organism evidence="2 3">
    <name type="scientific">Catenaria anguillulae PL171</name>
    <dbReference type="NCBI Taxonomy" id="765915"/>
    <lineage>
        <taxon>Eukaryota</taxon>
        <taxon>Fungi</taxon>
        <taxon>Fungi incertae sedis</taxon>
        <taxon>Blastocladiomycota</taxon>
        <taxon>Blastocladiomycetes</taxon>
        <taxon>Blastocladiales</taxon>
        <taxon>Catenariaceae</taxon>
        <taxon>Catenaria</taxon>
    </lineage>
</organism>
<dbReference type="AlphaFoldDB" id="A0A1Y2HNN9"/>
<dbReference type="Proteomes" id="UP000193411">
    <property type="component" value="Unassembled WGS sequence"/>
</dbReference>
<feature type="region of interest" description="Disordered" evidence="1">
    <location>
        <begin position="1"/>
        <end position="23"/>
    </location>
</feature>
<dbReference type="EMBL" id="MCFL01000018">
    <property type="protein sequence ID" value="ORZ36205.1"/>
    <property type="molecule type" value="Genomic_DNA"/>
</dbReference>
<gene>
    <name evidence="2" type="ORF">BCR44DRAFT_30551</name>
</gene>
<name>A0A1Y2HNN9_9FUNG</name>
<evidence type="ECO:0000256" key="1">
    <source>
        <dbReference type="SAM" id="MobiDB-lite"/>
    </source>
</evidence>
<feature type="compositionally biased region" description="Polar residues" evidence="1">
    <location>
        <begin position="1"/>
        <end position="14"/>
    </location>
</feature>
<feature type="non-terminal residue" evidence="2">
    <location>
        <position position="241"/>
    </location>
</feature>
<proteinExistence type="predicted"/>
<keyword evidence="3" id="KW-1185">Reference proteome</keyword>
<sequence>MSLGNLSPAHQQSIPPRRSLRQCKKHEVVAAASSDPDATQQLSDRTSLTLPNYSHTWIRLACSRGQRMPKCRRRRRQRTFSKRHNIHLRLDMAHDLKFYAFDRSGSRILARTRCRHQQHYHGAAVPGLAEAQGCCTASASCTGQRTGQDVSKRVPGLSAPSHGKQRRMDVGDQQRAGCDAERSEWYEYLLWLGDLLTDICPQTPIGRGVCTSCRWPPPPASALSDDRQPLPMLPVSLVWGV</sequence>
<evidence type="ECO:0000313" key="3">
    <source>
        <dbReference type="Proteomes" id="UP000193411"/>
    </source>
</evidence>
<comment type="caution">
    <text evidence="2">The sequence shown here is derived from an EMBL/GenBank/DDBJ whole genome shotgun (WGS) entry which is preliminary data.</text>
</comment>